<comment type="pathway">
    <text evidence="2 13">Amino-acid biosynthesis; L-methionine biosynthesis via de novo pathway; L-homoserine from L-aspartate: step 3/3.</text>
</comment>
<dbReference type="NCBIfam" id="NF004976">
    <property type="entry name" value="PRK06349.1"/>
    <property type="match status" value="1"/>
</dbReference>
<feature type="domain" description="ACT" evidence="15">
    <location>
        <begin position="346"/>
        <end position="420"/>
    </location>
</feature>
<dbReference type="SUPFAM" id="SSF55021">
    <property type="entry name" value="ACT-like"/>
    <property type="match status" value="1"/>
</dbReference>
<dbReference type="EC" id="1.1.1.3" evidence="4 13"/>
<evidence type="ECO:0000256" key="7">
    <source>
        <dbReference type="ARBA" id="ARBA00022697"/>
    </source>
</evidence>
<protein>
    <recommendedName>
        <fullName evidence="5 13">Homoserine dehydrogenase</fullName>
        <ecNumber evidence="4 13">1.1.1.3</ecNumber>
    </recommendedName>
</protein>
<dbReference type="InterPro" id="IPR001342">
    <property type="entry name" value="HDH_cat"/>
</dbReference>
<dbReference type="InterPro" id="IPR005106">
    <property type="entry name" value="Asp/hSer_DH_NAD-bd"/>
</dbReference>
<keyword evidence="7 13" id="KW-0791">Threonine biosynthesis</keyword>
<dbReference type="UniPathway" id="UPA00050">
    <property type="reaction ID" value="UER00063"/>
</dbReference>
<comment type="pathway">
    <text evidence="1 13">Amino-acid biosynthesis; L-threonine biosynthesis; L-threonine from L-aspartate: step 3/5.</text>
</comment>
<dbReference type="FunFam" id="3.30.360.10:FF:000005">
    <property type="entry name" value="Homoserine dehydrogenase"/>
    <property type="match status" value="1"/>
</dbReference>
<dbReference type="Gene3D" id="3.40.50.720">
    <property type="entry name" value="NAD(P)-binding Rossmann-like Domain"/>
    <property type="match status" value="1"/>
</dbReference>
<dbReference type="InterPro" id="IPR045865">
    <property type="entry name" value="ACT-like_dom_sf"/>
</dbReference>
<dbReference type="Pfam" id="PF01842">
    <property type="entry name" value="ACT"/>
    <property type="match status" value="1"/>
</dbReference>
<dbReference type="GO" id="GO:0009086">
    <property type="term" value="P:methionine biosynthetic process"/>
    <property type="evidence" value="ECO:0007669"/>
    <property type="project" value="UniProtKB-KW"/>
</dbReference>
<dbReference type="InterPro" id="IPR019811">
    <property type="entry name" value="HDH_CS"/>
</dbReference>
<dbReference type="Pfam" id="PF03447">
    <property type="entry name" value="NAD_binding_3"/>
    <property type="match status" value="1"/>
</dbReference>
<dbReference type="InterPro" id="IPR036291">
    <property type="entry name" value="NAD(P)-bd_dom_sf"/>
</dbReference>
<evidence type="ECO:0000313" key="16">
    <source>
        <dbReference type="EMBL" id="HHI66289.1"/>
    </source>
</evidence>
<dbReference type="SUPFAM" id="SSF55347">
    <property type="entry name" value="Glyceraldehyde-3-phosphate dehydrogenase-like, C-terminal domain"/>
    <property type="match status" value="1"/>
</dbReference>
<evidence type="ECO:0000256" key="1">
    <source>
        <dbReference type="ARBA" id="ARBA00005056"/>
    </source>
</evidence>
<evidence type="ECO:0000256" key="10">
    <source>
        <dbReference type="ARBA" id="ARBA00023167"/>
    </source>
</evidence>
<comment type="catalytic activity">
    <reaction evidence="13">
        <text>L-homoserine + NADP(+) = L-aspartate 4-semialdehyde + NADPH + H(+)</text>
        <dbReference type="Rhea" id="RHEA:15761"/>
        <dbReference type="ChEBI" id="CHEBI:15378"/>
        <dbReference type="ChEBI" id="CHEBI:57476"/>
        <dbReference type="ChEBI" id="CHEBI:57783"/>
        <dbReference type="ChEBI" id="CHEBI:58349"/>
        <dbReference type="ChEBI" id="CHEBI:537519"/>
        <dbReference type="EC" id="1.1.1.3"/>
    </reaction>
</comment>
<evidence type="ECO:0000256" key="9">
    <source>
        <dbReference type="ARBA" id="ARBA00023002"/>
    </source>
</evidence>
<proteinExistence type="inferred from homology"/>
<evidence type="ECO:0000256" key="13">
    <source>
        <dbReference type="RuleBase" id="RU000579"/>
    </source>
</evidence>
<keyword evidence="8 12" id="KW-0521">NADP</keyword>
<dbReference type="PANTHER" id="PTHR43331">
    <property type="entry name" value="HOMOSERINE DEHYDROGENASE"/>
    <property type="match status" value="1"/>
</dbReference>
<evidence type="ECO:0000256" key="3">
    <source>
        <dbReference type="ARBA" id="ARBA00006753"/>
    </source>
</evidence>
<feature type="binding site" evidence="12">
    <location>
        <position position="183"/>
    </location>
    <ligand>
        <name>L-homoserine</name>
        <dbReference type="ChEBI" id="CHEBI:57476"/>
    </ligand>
</feature>
<organism evidence="16">
    <name type="scientific">Thermodesulfobium narugense</name>
    <dbReference type="NCBI Taxonomy" id="184064"/>
    <lineage>
        <taxon>Bacteria</taxon>
        <taxon>Pseudomonadati</taxon>
        <taxon>Thermodesulfobiota</taxon>
        <taxon>Thermodesulfobiia</taxon>
        <taxon>Thermodesulfobiales</taxon>
        <taxon>Thermodesulfobiaceae</taxon>
        <taxon>Thermodesulfobium</taxon>
    </lineage>
</organism>
<dbReference type="EMBL" id="DRUY01000242">
    <property type="protein sequence ID" value="HHI66289.1"/>
    <property type="molecule type" value="Genomic_DNA"/>
</dbReference>
<dbReference type="GO" id="GO:0009088">
    <property type="term" value="P:threonine biosynthetic process"/>
    <property type="evidence" value="ECO:0007669"/>
    <property type="project" value="UniProtKB-UniPathway"/>
</dbReference>
<evidence type="ECO:0000256" key="14">
    <source>
        <dbReference type="RuleBase" id="RU004171"/>
    </source>
</evidence>
<comment type="similarity">
    <text evidence="3 14">Belongs to the homoserine dehydrogenase family.</text>
</comment>
<feature type="binding site" evidence="12">
    <location>
        <position position="99"/>
    </location>
    <ligand>
        <name>NADPH</name>
        <dbReference type="ChEBI" id="CHEBI:57783"/>
    </ligand>
</feature>
<evidence type="ECO:0000256" key="12">
    <source>
        <dbReference type="PIRSR" id="PIRSR000098-2"/>
    </source>
</evidence>
<feature type="active site" description="Proton donor" evidence="11">
    <location>
        <position position="198"/>
    </location>
</feature>
<keyword evidence="9 13" id="KW-0560">Oxidoreductase</keyword>
<dbReference type="InterPro" id="IPR016204">
    <property type="entry name" value="HDH"/>
</dbReference>
<dbReference type="PROSITE" id="PS51671">
    <property type="entry name" value="ACT"/>
    <property type="match status" value="1"/>
</dbReference>
<evidence type="ECO:0000259" key="15">
    <source>
        <dbReference type="PROSITE" id="PS51671"/>
    </source>
</evidence>
<dbReference type="Gene3D" id="3.30.70.260">
    <property type="match status" value="1"/>
</dbReference>
<dbReference type="AlphaFoldDB" id="A0A7C5PC84"/>
<keyword evidence="6 13" id="KW-0028">Amino-acid biosynthesis</keyword>
<dbReference type="SUPFAM" id="SSF51735">
    <property type="entry name" value="NAD(P)-binding Rossmann-fold domains"/>
    <property type="match status" value="1"/>
</dbReference>
<evidence type="ECO:0000256" key="6">
    <source>
        <dbReference type="ARBA" id="ARBA00022605"/>
    </source>
</evidence>
<dbReference type="GO" id="GO:0004412">
    <property type="term" value="F:homoserine dehydrogenase activity"/>
    <property type="evidence" value="ECO:0007669"/>
    <property type="project" value="UniProtKB-EC"/>
</dbReference>
<comment type="caution">
    <text evidence="16">The sequence shown here is derived from an EMBL/GenBank/DDBJ whole genome shotgun (WGS) entry which is preliminary data.</text>
</comment>
<reference evidence="16" key="1">
    <citation type="journal article" date="2020" name="mSystems">
        <title>Genome- and Community-Level Interaction Insights into Carbon Utilization and Element Cycling Functions of Hydrothermarchaeota in Hydrothermal Sediment.</title>
        <authorList>
            <person name="Zhou Z."/>
            <person name="Liu Y."/>
            <person name="Xu W."/>
            <person name="Pan J."/>
            <person name="Luo Z.H."/>
            <person name="Li M."/>
        </authorList>
    </citation>
    <scope>NUCLEOTIDE SEQUENCE [LARGE SCALE GENOMIC DNA]</scope>
    <source>
        <strain evidence="16">SpSt-1019</strain>
    </source>
</reference>
<evidence type="ECO:0000256" key="2">
    <source>
        <dbReference type="ARBA" id="ARBA00005062"/>
    </source>
</evidence>
<accession>A0A7C5PC84</accession>
<dbReference type="Gene3D" id="3.30.360.10">
    <property type="entry name" value="Dihydrodipicolinate Reductase, domain 2"/>
    <property type="match status" value="1"/>
</dbReference>
<gene>
    <name evidence="16" type="ORF">ENL70_07065</name>
</gene>
<keyword evidence="10 13" id="KW-0486">Methionine biosynthesis</keyword>
<sequence length="424" mass="46775">MIKVAILGLGNVGTSVLNIIRENQDIIYQKIGENLDLVGALVKDRSKHLNKGIYLASSFEEILALKPDIIVELIGSVHPALEYIVKSLESNIPVVTANKEVLAKHPDKIFTLADRKRVPIYFEAAVGGGIPIVRPLKVCLAANRIKEIVGILNGTTNYILTKLDEGFEFESALKEAQQKGYAETNPESDLSGMDALYKIAILSSVSFGKLVDINELTSEGIQKISLKDVLYARELGYKIKLIARSCVKDDKNDKYDIRVYPMLLPFSHPLASVNDNMNSILVKGDFVGSVMFYGQGAGGNPTASAVASDIMDISWHIINSHTHRLSGNIKSKAKILKQDELFSRFYLRAIVDDSPGVLAKIAKVLADHNVSIKSMVQKTSEKGLAELVFIVHQCNEQDFYMAIEDLKLVDSVKNIALTLRVYED</sequence>
<dbReference type="PIRSF" id="PIRSF000098">
    <property type="entry name" value="Homoser_dehydrog"/>
    <property type="match status" value="1"/>
</dbReference>
<dbReference type="Pfam" id="PF00742">
    <property type="entry name" value="Homoserine_dh"/>
    <property type="match status" value="1"/>
</dbReference>
<dbReference type="GO" id="GO:0050661">
    <property type="term" value="F:NADP binding"/>
    <property type="evidence" value="ECO:0007669"/>
    <property type="project" value="InterPro"/>
</dbReference>
<evidence type="ECO:0000256" key="4">
    <source>
        <dbReference type="ARBA" id="ARBA00013213"/>
    </source>
</evidence>
<evidence type="ECO:0000256" key="11">
    <source>
        <dbReference type="PIRSR" id="PIRSR000098-1"/>
    </source>
</evidence>
<dbReference type="PROSITE" id="PS01042">
    <property type="entry name" value="HOMOSER_DHGENASE"/>
    <property type="match status" value="1"/>
</dbReference>
<dbReference type="UniPathway" id="UPA00051">
    <property type="reaction ID" value="UER00465"/>
</dbReference>
<dbReference type="InterPro" id="IPR002912">
    <property type="entry name" value="ACT_dom"/>
</dbReference>
<name>A0A7C5PC84_9BACT</name>
<evidence type="ECO:0000256" key="8">
    <source>
        <dbReference type="ARBA" id="ARBA00022857"/>
    </source>
</evidence>
<feature type="binding site" evidence="12">
    <location>
        <begin position="7"/>
        <end position="14"/>
    </location>
    <ligand>
        <name>NADP(+)</name>
        <dbReference type="ChEBI" id="CHEBI:58349"/>
    </ligand>
</feature>
<dbReference type="CDD" id="cd04881">
    <property type="entry name" value="ACT_HSDH-Hom"/>
    <property type="match status" value="1"/>
</dbReference>
<dbReference type="PANTHER" id="PTHR43331:SF1">
    <property type="entry name" value="HOMOSERINE DEHYDROGENASE"/>
    <property type="match status" value="1"/>
</dbReference>
<evidence type="ECO:0000256" key="5">
    <source>
        <dbReference type="ARBA" id="ARBA00013376"/>
    </source>
</evidence>